<keyword evidence="15" id="KW-1185">Reference proteome</keyword>
<comment type="subcellular location">
    <subcellularLocation>
        <location evidence="1">Nucleus speckle</location>
    </subcellularLocation>
    <subcellularLocation>
        <location evidence="2">Nucleus</location>
        <location evidence="2">Cajal body</location>
    </subcellularLocation>
</comment>
<evidence type="ECO:0000313" key="15">
    <source>
        <dbReference type="Proteomes" id="UP000233100"/>
    </source>
</evidence>
<evidence type="ECO:0000256" key="11">
    <source>
        <dbReference type="SAM" id="Coils"/>
    </source>
</evidence>
<feature type="coiled-coil region" evidence="11">
    <location>
        <begin position="237"/>
        <end position="264"/>
    </location>
</feature>
<dbReference type="GO" id="GO:0003723">
    <property type="term" value="F:RNA binding"/>
    <property type="evidence" value="ECO:0007669"/>
    <property type="project" value="InterPro"/>
</dbReference>
<dbReference type="FunFam" id="2.30.30.140:FF:000038">
    <property type="entry name" value="Survival of motor neuron-related-splicing factor 30"/>
    <property type="match status" value="1"/>
</dbReference>
<keyword evidence="7" id="KW-0539">Nucleus</keyword>
<dbReference type="GO" id="GO:0008380">
    <property type="term" value="P:RNA splicing"/>
    <property type="evidence" value="ECO:0007669"/>
    <property type="project" value="UniProtKB-KW"/>
</dbReference>
<evidence type="ECO:0000256" key="4">
    <source>
        <dbReference type="ARBA" id="ARBA00022664"/>
    </source>
</evidence>
<dbReference type="GO" id="GO:0005737">
    <property type="term" value="C:cytoplasm"/>
    <property type="evidence" value="ECO:0007669"/>
    <property type="project" value="InterPro"/>
</dbReference>
<feature type="domain" description="Tudor" evidence="13">
    <location>
        <begin position="152"/>
        <end position="212"/>
    </location>
</feature>
<protein>
    <recommendedName>
        <fullName evidence="9">Survival of motor neuron-related-splicing factor 30</fullName>
    </recommendedName>
    <alternativeName>
        <fullName evidence="10">Survival motor neuron domain-containing protein 1</fullName>
    </alternativeName>
</protein>
<keyword evidence="5" id="KW-0747">Spliceosome</keyword>
<dbReference type="AlphaFoldDB" id="A0A7N9IEZ7"/>
<dbReference type="InterPro" id="IPR010304">
    <property type="entry name" value="SMN_Tudor"/>
</dbReference>
<dbReference type="SMART" id="SM00333">
    <property type="entry name" value="TUDOR"/>
    <property type="match status" value="1"/>
</dbReference>
<dbReference type="SUPFAM" id="SSF63748">
    <property type="entry name" value="Tudor/PWWP/MBT"/>
    <property type="match status" value="1"/>
</dbReference>
<dbReference type="PANTHER" id="PTHR13681">
    <property type="entry name" value="SURVIVAL OF MOTOR NEURON-RELATED-SPLICING FACTOR 30-RELATED"/>
    <property type="match status" value="1"/>
</dbReference>
<evidence type="ECO:0000259" key="13">
    <source>
        <dbReference type="PROSITE" id="PS50304"/>
    </source>
</evidence>
<name>A0A7N9IEZ7_MACFA</name>
<feature type="region of interest" description="Disordered" evidence="12">
    <location>
        <begin position="1"/>
        <end position="21"/>
    </location>
</feature>
<evidence type="ECO:0000256" key="3">
    <source>
        <dbReference type="ARBA" id="ARBA00005371"/>
    </source>
</evidence>
<comment type="function">
    <text evidence="8">Involved in spliceosome assembly.</text>
</comment>
<keyword evidence="11" id="KW-0175">Coiled coil</keyword>
<evidence type="ECO:0000256" key="6">
    <source>
        <dbReference type="ARBA" id="ARBA00023187"/>
    </source>
</evidence>
<reference evidence="14 15" key="1">
    <citation type="submission" date="2013-03" db="EMBL/GenBank/DDBJ databases">
        <authorList>
            <person name="Warren W."/>
            <person name="Wilson R.K."/>
        </authorList>
    </citation>
    <scope>NUCLEOTIDE SEQUENCE</scope>
</reference>
<evidence type="ECO:0000256" key="8">
    <source>
        <dbReference type="ARBA" id="ARBA00037618"/>
    </source>
</evidence>
<dbReference type="GO" id="GO:0015030">
    <property type="term" value="C:Cajal body"/>
    <property type="evidence" value="ECO:0007669"/>
    <property type="project" value="UniProtKB-SubCell"/>
</dbReference>
<dbReference type="InterPro" id="IPR002999">
    <property type="entry name" value="Tudor"/>
</dbReference>
<organism evidence="14 15">
    <name type="scientific">Macaca fascicularis</name>
    <name type="common">Crab-eating macaque</name>
    <name type="synonym">Cynomolgus monkey</name>
    <dbReference type="NCBI Taxonomy" id="9541"/>
    <lineage>
        <taxon>Eukaryota</taxon>
        <taxon>Metazoa</taxon>
        <taxon>Chordata</taxon>
        <taxon>Craniata</taxon>
        <taxon>Vertebrata</taxon>
        <taxon>Euteleostomi</taxon>
        <taxon>Mammalia</taxon>
        <taxon>Eutheria</taxon>
        <taxon>Euarchontoglires</taxon>
        <taxon>Primates</taxon>
        <taxon>Haplorrhini</taxon>
        <taxon>Catarrhini</taxon>
        <taxon>Cercopithecidae</taxon>
        <taxon>Cercopithecinae</taxon>
        <taxon>Macaca</taxon>
    </lineage>
</organism>
<reference evidence="14" key="3">
    <citation type="submission" date="2025-09" db="UniProtKB">
        <authorList>
            <consortium name="Ensembl"/>
        </authorList>
    </citation>
    <scope>IDENTIFICATION</scope>
</reference>
<proteinExistence type="inferred from homology"/>
<dbReference type="CDD" id="cd20399">
    <property type="entry name" value="Tudor_SPF30"/>
    <property type="match status" value="1"/>
</dbReference>
<evidence type="ECO:0000256" key="1">
    <source>
        <dbReference type="ARBA" id="ARBA00004324"/>
    </source>
</evidence>
<dbReference type="GO" id="GO:0006397">
    <property type="term" value="P:mRNA processing"/>
    <property type="evidence" value="ECO:0007669"/>
    <property type="project" value="UniProtKB-KW"/>
</dbReference>
<sequence length="318" mass="36256">MQKSSIKYWKTKSSSNQKAYPPRSSWLHPWHGRLVQHIQINKHNPSQRFSFYCCCCCRHHYHWAYLPRPLPAAPPPAPHKMSEDLAKQLASYKAQLQQIEAALSGNGENEDLLKLKKDLQEVIELTKDLLSTQPSETLASSDSFASTQPTHSWKVGDKCMAIWSEDGQCYEAEIEEIDEENGTAAITFAGYGNAEVTPLLNLKPVEEGRKAKEDSGNKPMSKKEMIAQQREYKKKKALKKAQRIKELEQEREDQKVKWQQFNNRAYSKNKKGQVKRSIFASPESVTGKVGVGTCGIADKPMTQYQDTSKYNVRHLMPQ</sequence>
<keyword evidence="4" id="KW-0507">mRNA processing</keyword>
<dbReference type="GeneTree" id="ENSGT00940000153352"/>
<reference evidence="14" key="2">
    <citation type="submission" date="2025-08" db="UniProtKB">
        <authorList>
            <consortium name="Ensembl"/>
        </authorList>
    </citation>
    <scope>IDENTIFICATION</scope>
</reference>
<accession>A0A7N9IEZ7</accession>
<feature type="compositionally biased region" description="Polar residues" evidence="12">
    <location>
        <begin position="1"/>
        <end position="18"/>
    </location>
</feature>
<evidence type="ECO:0000256" key="7">
    <source>
        <dbReference type="ARBA" id="ARBA00023242"/>
    </source>
</evidence>
<comment type="similarity">
    <text evidence="3">Belongs to the SMN family.</text>
</comment>
<keyword evidence="6" id="KW-0508">mRNA splicing</keyword>
<evidence type="ECO:0000256" key="9">
    <source>
        <dbReference type="ARBA" id="ARBA00041083"/>
    </source>
</evidence>
<evidence type="ECO:0000256" key="12">
    <source>
        <dbReference type="SAM" id="MobiDB-lite"/>
    </source>
</evidence>
<dbReference type="GO" id="GO:0016607">
    <property type="term" value="C:nuclear speck"/>
    <property type="evidence" value="ECO:0007669"/>
    <property type="project" value="UniProtKB-SubCell"/>
</dbReference>
<evidence type="ECO:0000313" key="14">
    <source>
        <dbReference type="Ensembl" id="ENSMFAP00000058595.1"/>
    </source>
</evidence>
<dbReference type="GO" id="GO:0071011">
    <property type="term" value="C:precatalytic spliceosome"/>
    <property type="evidence" value="ECO:0007669"/>
    <property type="project" value="TreeGrafter"/>
</dbReference>
<evidence type="ECO:0000256" key="2">
    <source>
        <dbReference type="ARBA" id="ARBA00004408"/>
    </source>
</evidence>
<dbReference type="Proteomes" id="UP000233100">
    <property type="component" value="Chromosome 3"/>
</dbReference>
<dbReference type="GO" id="GO:0000381">
    <property type="term" value="P:regulation of alternative mRNA splicing, via spliceosome"/>
    <property type="evidence" value="ECO:0007669"/>
    <property type="project" value="TreeGrafter"/>
</dbReference>
<dbReference type="Gene3D" id="2.30.30.140">
    <property type="match status" value="1"/>
</dbReference>
<dbReference type="PROSITE" id="PS50304">
    <property type="entry name" value="TUDOR"/>
    <property type="match status" value="1"/>
</dbReference>
<dbReference type="PANTHER" id="PTHR13681:SF26">
    <property type="entry name" value="SURVIVAL OF MOTOR NEURON-RELATED-SPLICING FACTOR 30"/>
    <property type="match status" value="1"/>
</dbReference>
<dbReference type="Pfam" id="PF06003">
    <property type="entry name" value="SMN_Tudor"/>
    <property type="match status" value="1"/>
</dbReference>
<evidence type="ECO:0000256" key="5">
    <source>
        <dbReference type="ARBA" id="ARBA00022728"/>
    </source>
</evidence>
<dbReference type="Ensembl" id="ENSMFAT00000085766.1">
    <property type="protein sequence ID" value="ENSMFAP00000058595.1"/>
    <property type="gene ID" value="ENSMFAG00000048709.1"/>
</dbReference>
<evidence type="ECO:0000256" key="10">
    <source>
        <dbReference type="ARBA" id="ARBA00042567"/>
    </source>
</evidence>